<name>A0A2X3L676_9ENTR</name>
<reference evidence="1 2" key="1">
    <citation type="submission" date="2018-06" db="EMBL/GenBank/DDBJ databases">
        <authorList>
            <consortium name="Pathogen Informatics"/>
            <person name="Doyle S."/>
        </authorList>
    </citation>
    <scope>NUCLEOTIDE SEQUENCE [LARGE SCALE GENOMIC DNA]</scope>
    <source>
        <strain evidence="1 2">NCTC12120</strain>
    </source>
</reference>
<dbReference type="AlphaFoldDB" id="A0A2X3L676"/>
<sequence>MKSLAHNLLLLICCSILMSALVTAISLYGSHRSAQSTESGLLAKDLMSDIKPAPVYLIELRLVLSRVVEGTLSVDQADAEIKRLSAQWHQRVDYWKSTLPARASGKPARGAVQGGDGDD</sequence>
<gene>
    <name evidence="1" type="ORF">NCTC12120_07257</name>
</gene>
<evidence type="ECO:0000313" key="1">
    <source>
        <dbReference type="EMBL" id="SQC94139.1"/>
    </source>
</evidence>
<accession>A0A2X3L676</accession>
<dbReference type="EMBL" id="UAVU01000012">
    <property type="protein sequence ID" value="SQC94139.1"/>
    <property type="molecule type" value="Genomic_DNA"/>
</dbReference>
<evidence type="ECO:0000313" key="2">
    <source>
        <dbReference type="Proteomes" id="UP000251197"/>
    </source>
</evidence>
<evidence type="ECO:0008006" key="3">
    <source>
        <dbReference type="Google" id="ProtNLM"/>
    </source>
</evidence>
<proteinExistence type="predicted"/>
<protein>
    <recommendedName>
        <fullName evidence="3">Methyl-accepting chemotaxis protein</fullName>
    </recommendedName>
</protein>
<organism evidence="1 2">
    <name type="scientific">Cedecea neteri</name>
    <dbReference type="NCBI Taxonomy" id="158822"/>
    <lineage>
        <taxon>Bacteria</taxon>
        <taxon>Pseudomonadati</taxon>
        <taxon>Pseudomonadota</taxon>
        <taxon>Gammaproteobacteria</taxon>
        <taxon>Enterobacterales</taxon>
        <taxon>Enterobacteriaceae</taxon>
        <taxon>Cedecea</taxon>
    </lineage>
</organism>
<dbReference type="Proteomes" id="UP000251197">
    <property type="component" value="Unassembled WGS sequence"/>
</dbReference>